<dbReference type="Proteomes" id="UP000778797">
    <property type="component" value="Unassembled WGS sequence"/>
</dbReference>
<feature type="signal peptide" evidence="1">
    <location>
        <begin position="1"/>
        <end position="24"/>
    </location>
</feature>
<evidence type="ECO:0008006" key="4">
    <source>
        <dbReference type="Google" id="ProtNLM"/>
    </source>
</evidence>
<organism evidence="2 3">
    <name type="scientific">Winogradskyella immobilis</name>
    <dbReference type="NCBI Taxonomy" id="2816852"/>
    <lineage>
        <taxon>Bacteria</taxon>
        <taxon>Pseudomonadati</taxon>
        <taxon>Bacteroidota</taxon>
        <taxon>Flavobacteriia</taxon>
        <taxon>Flavobacteriales</taxon>
        <taxon>Flavobacteriaceae</taxon>
        <taxon>Winogradskyella</taxon>
    </lineage>
</organism>
<evidence type="ECO:0000313" key="3">
    <source>
        <dbReference type="Proteomes" id="UP000778797"/>
    </source>
</evidence>
<evidence type="ECO:0000256" key="1">
    <source>
        <dbReference type="SAM" id="SignalP"/>
    </source>
</evidence>
<accession>A0ABS8EPU3</accession>
<reference evidence="2" key="1">
    <citation type="submission" date="2021-03" db="EMBL/GenBank/DDBJ databases">
        <authorList>
            <person name="Ping X."/>
        </authorList>
    </citation>
    <scope>NUCLEOTIDE SEQUENCE</scope>
    <source>
        <strain evidence="2">E313</strain>
    </source>
</reference>
<keyword evidence="3" id="KW-1185">Reference proteome</keyword>
<protein>
    <recommendedName>
        <fullName evidence="4">GLPGLI family protein</fullName>
    </recommendedName>
</protein>
<evidence type="ECO:0000313" key="2">
    <source>
        <dbReference type="EMBL" id="MCC1485243.1"/>
    </source>
</evidence>
<comment type="caution">
    <text evidence="2">The sequence shown here is derived from an EMBL/GenBank/DDBJ whole genome shotgun (WGS) entry which is preliminary data.</text>
</comment>
<sequence>MSFYNIRKAFFHLILLTFFSFSFSQNSNDGIYLTFEQFKRREPCSVENIVFKNKSEKLLTVNKIENQCNGYDKINKLIAITHNGNIYYNMKHNIEFVTRNRFSKLVILGRYCAFVVDESYPRNIQGQAGFTSTRLIGGYIEDGVGFKLKKSKIYFLDIEKDYKPRVLTRKRLKDLLSDRPENLKKLLDSDRSLKLYLELLDSLNKD</sequence>
<keyword evidence="1" id="KW-0732">Signal</keyword>
<dbReference type="RefSeq" id="WP_227477735.1">
    <property type="nucleotide sequence ID" value="NZ_JAFMPT010000018.1"/>
</dbReference>
<proteinExistence type="predicted"/>
<dbReference type="EMBL" id="JAFMPT010000018">
    <property type="protein sequence ID" value="MCC1485243.1"/>
    <property type="molecule type" value="Genomic_DNA"/>
</dbReference>
<name>A0ABS8EPU3_9FLAO</name>
<gene>
    <name evidence="2" type="ORF">J1C55_11630</name>
</gene>
<feature type="chain" id="PRO_5046112160" description="GLPGLI family protein" evidence="1">
    <location>
        <begin position="25"/>
        <end position="206"/>
    </location>
</feature>
<reference evidence="2" key="2">
    <citation type="submission" date="2021-10" db="EMBL/GenBank/DDBJ databases">
        <title>Genome of Winogradskyella sp. E313.</title>
        <authorList>
            <person name="Zhou Y."/>
        </authorList>
    </citation>
    <scope>NUCLEOTIDE SEQUENCE</scope>
    <source>
        <strain evidence="2">E313</strain>
    </source>
</reference>